<name>A0A1T4QKI5_9SPIR</name>
<accession>A0A1T4QKI5</accession>
<reference evidence="3 4" key="1">
    <citation type="submission" date="2017-02" db="EMBL/GenBank/DDBJ databases">
        <authorList>
            <person name="Peterson S.W."/>
        </authorList>
    </citation>
    <scope>NUCLEOTIDE SEQUENCE [LARGE SCALE GENOMIC DNA]</scope>
    <source>
        <strain evidence="3 4">ATCC BAA-909</strain>
    </source>
</reference>
<keyword evidence="1" id="KW-1133">Transmembrane helix</keyword>
<dbReference type="Pfam" id="PF18663">
    <property type="entry name" value="Pallilysin"/>
    <property type="match status" value="1"/>
</dbReference>
<dbReference type="EMBL" id="FUXC01000014">
    <property type="protein sequence ID" value="SKA04225.1"/>
    <property type="molecule type" value="Genomic_DNA"/>
</dbReference>
<proteinExistence type="predicted"/>
<keyword evidence="1" id="KW-0472">Membrane</keyword>
<protein>
    <recommendedName>
        <fullName evidence="2">Pallilysin beta barrel domain-containing protein</fullName>
    </recommendedName>
</protein>
<dbReference type="InterPro" id="IPR041037">
    <property type="entry name" value="Pallilysin"/>
</dbReference>
<organism evidence="3 4">
    <name type="scientific">Treponema berlinense</name>
    <dbReference type="NCBI Taxonomy" id="225004"/>
    <lineage>
        <taxon>Bacteria</taxon>
        <taxon>Pseudomonadati</taxon>
        <taxon>Spirochaetota</taxon>
        <taxon>Spirochaetia</taxon>
        <taxon>Spirochaetales</taxon>
        <taxon>Treponemataceae</taxon>
        <taxon>Treponema</taxon>
    </lineage>
</organism>
<dbReference type="STRING" id="225004.SAMN02745152_02025"/>
<dbReference type="OrthoDB" id="366418at2"/>
<keyword evidence="4" id="KW-1185">Reference proteome</keyword>
<gene>
    <name evidence="3" type="ORF">SAMN02745152_02025</name>
</gene>
<dbReference type="GeneID" id="303368244"/>
<dbReference type="AlphaFoldDB" id="A0A1T4QKI5"/>
<sequence>MKKLIPVIFIIVAAGLAFFFLGKNLFIKDNSYSRAKIVKPVVETEATEEENLENEYEDYEQTSFIELANDETLLNIVTMDIDDDGYDDQINIVKTSRSPFLALIVGLYNPSTSSYVRAAWIATTVSQIRTFACTALDVIGNHKNSLVYQGITDEGHSVLCIFNGSRTKKGDFVLTKIGDFESDGTVFIQQTERNEAYELSQTKASSFPVWVYASDSAEDSARLDQIQTMYDWNEKEGVYTQVKQVRVTGNRIAAKELARIQDGTVATFSKFLEGLWYKTENSGGNVRYIFFDPQTHEIIFHYQDSEEVYSWLDAKLRRNGMYFTSINQSIENLQRRFDISLVNVDEIRIRIQDDVRMIISESTLWDGNYKKVSAKLNQKTVAGESEKALKRLVEGPAWTSSDGKYFVFANGEYLVESENFSDKGRFVLNSISDTKLIQFRSDTAVKFFNGYYSASFGKIKKTERNKRGKTTEIVVDDNDTIILQSVDVTPNGFFQNEVLPLTLKKTELKKTEE</sequence>
<dbReference type="RefSeq" id="WP_078931767.1">
    <property type="nucleotide sequence ID" value="NZ_FUXC01000014.1"/>
</dbReference>
<evidence type="ECO:0000313" key="3">
    <source>
        <dbReference type="EMBL" id="SKA04225.1"/>
    </source>
</evidence>
<feature type="domain" description="Pallilysin beta barrel" evidence="2">
    <location>
        <begin position="254"/>
        <end position="371"/>
    </location>
</feature>
<evidence type="ECO:0000259" key="2">
    <source>
        <dbReference type="Pfam" id="PF18663"/>
    </source>
</evidence>
<dbReference type="NCBIfam" id="NF033751">
    <property type="entry name" value="pallilysin_like"/>
    <property type="match status" value="1"/>
</dbReference>
<feature type="transmembrane region" description="Helical" evidence="1">
    <location>
        <begin position="6"/>
        <end position="26"/>
    </location>
</feature>
<evidence type="ECO:0000256" key="1">
    <source>
        <dbReference type="SAM" id="Phobius"/>
    </source>
</evidence>
<keyword evidence="1" id="KW-0812">Transmembrane</keyword>
<dbReference type="Proteomes" id="UP000190395">
    <property type="component" value="Unassembled WGS sequence"/>
</dbReference>
<evidence type="ECO:0000313" key="4">
    <source>
        <dbReference type="Proteomes" id="UP000190395"/>
    </source>
</evidence>